<comment type="subcellular location">
    <subcellularLocation>
        <location evidence="1">Cell membrane</location>
        <topology evidence="1">Multi-pass membrane protein</topology>
    </subcellularLocation>
</comment>
<keyword evidence="5" id="KW-0029">Amino-acid transport</keyword>
<dbReference type="PANTHER" id="PTHR11795:SF450">
    <property type="entry name" value="ABC TRANSPORTER PERMEASE PROTEIN"/>
    <property type="match status" value="1"/>
</dbReference>
<evidence type="ECO:0000256" key="1">
    <source>
        <dbReference type="ARBA" id="ARBA00004651"/>
    </source>
</evidence>
<dbReference type="InterPro" id="IPR052157">
    <property type="entry name" value="BCAA_transport_permease"/>
</dbReference>
<keyword evidence="7 9" id="KW-0472">Membrane</keyword>
<evidence type="ECO:0000256" key="3">
    <source>
        <dbReference type="ARBA" id="ARBA00022475"/>
    </source>
</evidence>
<reference evidence="10" key="1">
    <citation type="submission" date="2021-08" db="EMBL/GenBank/DDBJ databases">
        <title>Hoeflea bacterium WL0058 sp. nov., isolated from the sediment.</title>
        <authorList>
            <person name="Wang L."/>
            <person name="Zhang D."/>
        </authorList>
    </citation>
    <scope>NUCLEOTIDE SEQUENCE</scope>
    <source>
        <strain evidence="10">WL0058</strain>
    </source>
</reference>
<keyword evidence="2" id="KW-0813">Transport</keyword>
<dbReference type="PANTHER" id="PTHR11795">
    <property type="entry name" value="BRANCHED-CHAIN AMINO ACID TRANSPORT SYSTEM PERMEASE PROTEIN LIVH"/>
    <property type="match status" value="1"/>
</dbReference>
<comment type="similarity">
    <text evidence="8">Belongs to the binding-protein-dependent transport system permease family. LivHM subfamily.</text>
</comment>
<evidence type="ECO:0000256" key="7">
    <source>
        <dbReference type="ARBA" id="ARBA00023136"/>
    </source>
</evidence>
<dbReference type="EMBL" id="JAICBX010000001">
    <property type="protein sequence ID" value="MBW8636240.1"/>
    <property type="molecule type" value="Genomic_DNA"/>
</dbReference>
<proteinExistence type="inferred from homology"/>
<evidence type="ECO:0000256" key="4">
    <source>
        <dbReference type="ARBA" id="ARBA00022692"/>
    </source>
</evidence>
<name>A0AAE2ZKJ2_9HYPH</name>
<keyword evidence="11" id="KW-1185">Reference proteome</keyword>
<organism evidence="10 11">
    <name type="scientific">Flavimaribacter sediminis</name>
    <dbReference type="NCBI Taxonomy" id="2865987"/>
    <lineage>
        <taxon>Bacteria</taxon>
        <taxon>Pseudomonadati</taxon>
        <taxon>Pseudomonadota</taxon>
        <taxon>Alphaproteobacteria</taxon>
        <taxon>Hyphomicrobiales</taxon>
        <taxon>Rhizobiaceae</taxon>
        <taxon>Flavimaribacter</taxon>
    </lineage>
</organism>
<keyword evidence="3" id="KW-1003">Cell membrane</keyword>
<dbReference type="AlphaFoldDB" id="A0AAE2ZKJ2"/>
<comment type="caution">
    <text evidence="10">The sequence shown here is derived from an EMBL/GenBank/DDBJ whole genome shotgun (WGS) entry which is preliminary data.</text>
</comment>
<dbReference type="Proteomes" id="UP001196509">
    <property type="component" value="Unassembled WGS sequence"/>
</dbReference>
<sequence length="300" mass="30858">MITDLAQILITTLTVGSMYALVAVGVSLIYSATGVINFAQGEFVMISGMTVAGLYGQLGWPLAPAIGVALVAVLLYGALLMVLTTGLARRTSLIGVLIITIGASIATSGTAARIWDSDTHRFAPFSGDAPFWVFGATVTPQALWIIGVSTVCVAGLIWFMRSTMVGKAMRACSLDKSAATMVGIPVQATVMVSFLLSGLLGGVGGIVTTPLTTVDAYSGMLLAIKGFSAAMLGGMGSIVGALLGALLIAFIETVTVTFGSSALKELPTFTAIILVLLLLPRGIVGGRQEAGLQHEDLTKQ</sequence>
<evidence type="ECO:0000256" key="8">
    <source>
        <dbReference type="ARBA" id="ARBA00037998"/>
    </source>
</evidence>
<feature type="transmembrane region" description="Helical" evidence="9">
    <location>
        <begin position="181"/>
        <end position="207"/>
    </location>
</feature>
<protein>
    <submittedName>
        <fullName evidence="10">Branched-chain amino acid ABC transporter permease</fullName>
    </submittedName>
</protein>
<feature type="transmembrane region" description="Helical" evidence="9">
    <location>
        <begin position="66"/>
        <end position="87"/>
    </location>
</feature>
<feature type="transmembrane region" description="Helical" evidence="9">
    <location>
        <begin position="6"/>
        <end position="31"/>
    </location>
</feature>
<feature type="transmembrane region" description="Helical" evidence="9">
    <location>
        <begin position="142"/>
        <end position="160"/>
    </location>
</feature>
<dbReference type="GO" id="GO:0022857">
    <property type="term" value="F:transmembrane transporter activity"/>
    <property type="evidence" value="ECO:0007669"/>
    <property type="project" value="InterPro"/>
</dbReference>
<evidence type="ECO:0000256" key="6">
    <source>
        <dbReference type="ARBA" id="ARBA00022989"/>
    </source>
</evidence>
<dbReference type="CDD" id="cd06582">
    <property type="entry name" value="TM_PBP1_LivH_like"/>
    <property type="match status" value="1"/>
</dbReference>
<dbReference type="RefSeq" id="WP_220226941.1">
    <property type="nucleotide sequence ID" value="NZ_JAICBX010000001.1"/>
</dbReference>
<dbReference type="InterPro" id="IPR001851">
    <property type="entry name" value="ABC_transp_permease"/>
</dbReference>
<evidence type="ECO:0000313" key="11">
    <source>
        <dbReference type="Proteomes" id="UP001196509"/>
    </source>
</evidence>
<keyword evidence="4 9" id="KW-0812">Transmembrane</keyword>
<keyword evidence="6 9" id="KW-1133">Transmembrane helix</keyword>
<evidence type="ECO:0000256" key="5">
    <source>
        <dbReference type="ARBA" id="ARBA00022970"/>
    </source>
</evidence>
<gene>
    <name evidence="10" type="ORF">K1W69_03490</name>
</gene>
<dbReference type="GO" id="GO:0006865">
    <property type="term" value="P:amino acid transport"/>
    <property type="evidence" value="ECO:0007669"/>
    <property type="project" value="UniProtKB-KW"/>
</dbReference>
<evidence type="ECO:0000313" key="10">
    <source>
        <dbReference type="EMBL" id="MBW8636240.1"/>
    </source>
</evidence>
<dbReference type="GO" id="GO:0005886">
    <property type="term" value="C:plasma membrane"/>
    <property type="evidence" value="ECO:0007669"/>
    <property type="project" value="UniProtKB-SubCell"/>
</dbReference>
<feature type="transmembrane region" description="Helical" evidence="9">
    <location>
        <begin position="94"/>
        <end position="115"/>
    </location>
</feature>
<feature type="transmembrane region" description="Helical" evidence="9">
    <location>
        <begin position="227"/>
        <end position="254"/>
    </location>
</feature>
<evidence type="ECO:0000256" key="9">
    <source>
        <dbReference type="SAM" id="Phobius"/>
    </source>
</evidence>
<accession>A0AAE2ZKJ2</accession>
<evidence type="ECO:0000256" key="2">
    <source>
        <dbReference type="ARBA" id="ARBA00022448"/>
    </source>
</evidence>
<dbReference type="Pfam" id="PF02653">
    <property type="entry name" value="BPD_transp_2"/>
    <property type="match status" value="1"/>
</dbReference>